<evidence type="ECO:0000313" key="1">
    <source>
        <dbReference type="EMBL" id="KAE9532967.1"/>
    </source>
</evidence>
<sequence>MNKRFIEVFILSRHKIIDIQDQEDFNTLYTITKNMHKNDFAVCKFAMMYINQTRQHTQLFIKLKENKFNIAKYCNIFDYYYILYKINYLENTINTIKIYAAHNCKEAPVVRLGNEGNISLFISSNDIFQVDVNVLANPNCLESESISCPFSASLLIKNIKRSLRVLNIVARRKTNPKTSSVRLQINSGSHLLFSLNETIADTSSAYRLTIKWGFFSLLNLEISINRNLVPIIARIELTDFDKELDNAYLTGHIKKELMHHNSFQQNSLSSRLIYFKKLTIKFIFSTSVIYKSILD</sequence>
<proteinExistence type="predicted"/>
<reference evidence="1 2" key="1">
    <citation type="submission" date="2019-08" db="EMBL/GenBank/DDBJ databases">
        <title>The genome of the soybean aphid Biotype 1, its phylome, world population structure and adaptation to the North American continent.</title>
        <authorList>
            <person name="Giordano R."/>
            <person name="Donthu R.K."/>
            <person name="Hernandez A.G."/>
            <person name="Wright C.L."/>
            <person name="Zimin A.V."/>
        </authorList>
    </citation>
    <scope>NUCLEOTIDE SEQUENCE [LARGE SCALE GENOMIC DNA]</scope>
    <source>
        <tissue evidence="1">Whole aphids</tissue>
    </source>
</reference>
<dbReference type="EMBL" id="VYZN01000037">
    <property type="protein sequence ID" value="KAE9532967.1"/>
    <property type="molecule type" value="Genomic_DNA"/>
</dbReference>
<evidence type="ECO:0000313" key="2">
    <source>
        <dbReference type="Proteomes" id="UP000475862"/>
    </source>
</evidence>
<keyword evidence="2" id="KW-1185">Reference proteome</keyword>
<name>A0A6G0TIL9_APHGL</name>
<accession>A0A6G0TIL9</accession>
<organism evidence="1 2">
    <name type="scientific">Aphis glycines</name>
    <name type="common">Soybean aphid</name>
    <dbReference type="NCBI Taxonomy" id="307491"/>
    <lineage>
        <taxon>Eukaryota</taxon>
        <taxon>Metazoa</taxon>
        <taxon>Ecdysozoa</taxon>
        <taxon>Arthropoda</taxon>
        <taxon>Hexapoda</taxon>
        <taxon>Insecta</taxon>
        <taxon>Pterygota</taxon>
        <taxon>Neoptera</taxon>
        <taxon>Paraneoptera</taxon>
        <taxon>Hemiptera</taxon>
        <taxon>Sternorrhyncha</taxon>
        <taxon>Aphidomorpha</taxon>
        <taxon>Aphidoidea</taxon>
        <taxon>Aphididae</taxon>
        <taxon>Aphidini</taxon>
        <taxon>Aphis</taxon>
        <taxon>Aphis</taxon>
    </lineage>
</organism>
<dbReference type="Proteomes" id="UP000475862">
    <property type="component" value="Unassembled WGS sequence"/>
</dbReference>
<gene>
    <name evidence="1" type="ORF">AGLY_009395</name>
</gene>
<protein>
    <submittedName>
        <fullName evidence="1">Uncharacterized protein</fullName>
    </submittedName>
</protein>
<comment type="caution">
    <text evidence="1">The sequence shown here is derived from an EMBL/GenBank/DDBJ whole genome shotgun (WGS) entry which is preliminary data.</text>
</comment>
<dbReference type="AlphaFoldDB" id="A0A6G0TIL9"/>